<name>A0A7J3JR13_9CREN</name>
<dbReference type="SUPFAM" id="SSF89447">
    <property type="entry name" value="AbrB/MazE/MraZ-like"/>
    <property type="match status" value="1"/>
</dbReference>
<accession>A0A7J3JR13</accession>
<organism evidence="2">
    <name type="scientific">Ignisphaera aggregans</name>
    <dbReference type="NCBI Taxonomy" id="334771"/>
    <lineage>
        <taxon>Archaea</taxon>
        <taxon>Thermoproteota</taxon>
        <taxon>Thermoprotei</taxon>
        <taxon>Desulfurococcales</taxon>
        <taxon>Desulfurococcaceae</taxon>
        <taxon>Ignisphaera</taxon>
    </lineage>
</organism>
<comment type="caution">
    <text evidence="2">The sequence shown here is derived from an EMBL/GenBank/DDBJ whole genome shotgun (WGS) entry which is preliminary data.</text>
</comment>
<dbReference type="GO" id="GO:0003677">
    <property type="term" value="F:DNA binding"/>
    <property type="evidence" value="ECO:0007669"/>
    <property type="project" value="InterPro"/>
</dbReference>
<dbReference type="Gene3D" id="2.10.260.10">
    <property type="match status" value="1"/>
</dbReference>
<dbReference type="InterPro" id="IPR037914">
    <property type="entry name" value="SpoVT-AbrB_sf"/>
</dbReference>
<proteinExistence type="predicted"/>
<reference evidence="2" key="1">
    <citation type="journal article" date="2020" name="mSystems">
        <title>Genome- and Community-Level Interaction Insights into Carbon Utilization and Element Cycling Functions of Hydrothermarchaeota in Hydrothermal Sediment.</title>
        <authorList>
            <person name="Zhou Z."/>
            <person name="Liu Y."/>
            <person name="Xu W."/>
            <person name="Pan J."/>
            <person name="Luo Z.H."/>
            <person name="Li M."/>
        </authorList>
    </citation>
    <scope>NUCLEOTIDE SEQUENCE [LARGE SCALE GENOMIC DNA]</scope>
    <source>
        <strain evidence="2">SpSt-657</strain>
    </source>
</reference>
<sequence length="59" mass="6755">MRVRIKKHITKRGGREYVTYMVVIPKDIAETLNLSSVEEVEMEIKIVDGKIAIVITKPD</sequence>
<evidence type="ECO:0000313" key="2">
    <source>
        <dbReference type="EMBL" id="HGQ18375.1"/>
    </source>
</evidence>
<gene>
    <name evidence="2" type="ORF">ENU30_05320</name>
</gene>
<feature type="domain" description="SpoVT-AbrB" evidence="1">
    <location>
        <begin position="19"/>
        <end position="53"/>
    </location>
</feature>
<dbReference type="Pfam" id="PF04014">
    <property type="entry name" value="MazE_antitoxin"/>
    <property type="match status" value="1"/>
</dbReference>
<evidence type="ECO:0000259" key="1">
    <source>
        <dbReference type="Pfam" id="PF04014"/>
    </source>
</evidence>
<dbReference type="EMBL" id="DTBZ01000099">
    <property type="protein sequence ID" value="HGQ18375.1"/>
    <property type="molecule type" value="Genomic_DNA"/>
</dbReference>
<dbReference type="InterPro" id="IPR007159">
    <property type="entry name" value="SpoVT-AbrB_dom"/>
</dbReference>
<dbReference type="AlphaFoldDB" id="A0A7J3JR13"/>
<protein>
    <recommendedName>
        <fullName evidence="1">SpoVT-AbrB domain-containing protein</fullName>
    </recommendedName>
</protein>